<feature type="transmembrane region" description="Helical" evidence="1">
    <location>
        <begin position="67"/>
        <end position="92"/>
    </location>
</feature>
<proteinExistence type="predicted"/>
<reference evidence="2 3" key="1">
    <citation type="journal article" date="2011" name="Stand. Genomic Sci.">
        <title>High quality draft genome sequence of Segniliparus rugosus CDC 945(T)= (ATCC BAA-974(T)).</title>
        <authorList>
            <person name="Earl A.M."/>
            <person name="Desjardins C.A."/>
            <person name="Fitzgerald M.G."/>
            <person name="Arachchi H.M."/>
            <person name="Zeng Q."/>
            <person name="Mehta T."/>
            <person name="Griggs A."/>
            <person name="Birren B.W."/>
            <person name="Toney N.C."/>
            <person name="Carr J."/>
            <person name="Posey J."/>
            <person name="Butler W.R."/>
        </authorList>
    </citation>
    <scope>NUCLEOTIDE SEQUENCE [LARGE SCALE GENOMIC DNA]</scope>
    <source>
        <strain evidence="3">ATCC BAA-974 / DSM 45345 / CCUG 50838 / CIP 108380 / JCM 13579 / CDC 945</strain>
    </source>
</reference>
<feature type="transmembrane region" description="Helical" evidence="1">
    <location>
        <begin position="23"/>
        <end position="55"/>
    </location>
</feature>
<organism evidence="2 3">
    <name type="scientific">Segniliparus rugosus (strain ATCC BAA-974 / DSM 45345 / CCUG 50838 / CIP 108380 / JCM 13579 / CDC 945)</name>
    <dbReference type="NCBI Taxonomy" id="679197"/>
    <lineage>
        <taxon>Bacteria</taxon>
        <taxon>Bacillati</taxon>
        <taxon>Actinomycetota</taxon>
        <taxon>Actinomycetes</taxon>
        <taxon>Mycobacteriales</taxon>
        <taxon>Segniliparaceae</taxon>
        <taxon>Segniliparus</taxon>
    </lineage>
</organism>
<evidence type="ECO:0000313" key="2">
    <source>
        <dbReference type="EMBL" id="EFV13361.2"/>
    </source>
</evidence>
<dbReference type="EMBL" id="ACZI02000002">
    <property type="protein sequence ID" value="EFV13361.2"/>
    <property type="molecule type" value="Genomic_DNA"/>
</dbReference>
<keyword evidence="3" id="KW-1185">Reference proteome</keyword>
<accession>E5XQL1</accession>
<feature type="transmembrane region" description="Helical" evidence="1">
    <location>
        <begin position="99"/>
        <end position="120"/>
    </location>
</feature>
<gene>
    <name evidence="2" type="ORF">HMPREF9336_01783</name>
</gene>
<evidence type="ECO:0000313" key="3">
    <source>
        <dbReference type="Proteomes" id="UP000004816"/>
    </source>
</evidence>
<evidence type="ECO:0000256" key="1">
    <source>
        <dbReference type="SAM" id="Phobius"/>
    </source>
</evidence>
<dbReference type="AlphaFoldDB" id="E5XQL1"/>
<dbReference type="OrthoDB" id="9925114at2"/>
<name>E5XQL1_SEGRC</name>
<comment type="caution">
    <text evidence="2">The sequence shown here is derived from an EMBL/GenBank/DDBJ whole genome shotgun (WGS) entry which is preliminary data.</text>
</comment>
<dbReference type="Proteomes" id="UP000004816">
    <property type="component" value="Unassembled WGS sequence"/>
</dbReference>
<protein>
    <submittedName>
        <fullName evidence="2">Uncharacterized protein</fullName>
    </submittedName>
</protein>
<sequence length="123" mass="13442">MTNPHARRSERARRAKFEKTTTWAIWTLLLVGGTAAGVFSLVIGIIDAILVIVGASTGQNVDGWSKLVWYFIAGALLVALPWPILAVVVVGLRQQRRVWPWPAVALVVAVEISLGLGHMYGHF</sequence>
<dbReference type="RefSeq" id="WP_021030119.1">
    <property type="nucleotide sequence ID" value="NZ_KI391953.1"/>
</dbReference>
<dbReference type="STRING" id="679197.HMPREF9336_01783"/>
<dbReference type="HOGENOM" id="CLU_2169323_0_0_11"/>
<keyword evidence="1" id="KW-0472">Membrane</keyword>
<keyword evidence="1" id="KW-1133">Transmembrane helix</keyword>
<keyword evidence="1" id="KW-0812">Transmembrane</keyword>